<dbReference type="Pfam" id="PF02674">
    <property type="entry name" value="Colicin_V"/>
    <property type="match status" value="1"/>
</dbReference>
<feature type="transmembrane region" description="Helical" evidence="5">
    <location>
        <begin position="21"/>
        <end position="41"/>
    </location>
</feature>
<dbReference type="PANTHER" id="PTHR37306">
    <property type="entry name" value="COLICIN V PRODUCTION PROTEIN"/>
    <property type="match status" value="1"/>
</dbReference>
<dbReference type="EMBL" id="SOAG01000032">
    <property type="protein sequence ID" value="TDS52177.1"/>
    <property type="molecule type" value="Genomic_DNA"/>
</dbReference>
<evidence type="ECO:0000313" key="6">
    <source>
        <dbReference type="EMBL" id="TDS52177.1"/>
    </source>
</evidence>
<protein>
    <submittedName>
        <fullName evidence="6">Membrane protein required for colicin V production</fullName>
    </submittedName>
</protein>
<organism evidence="6 7">
    <name type="scientific">Myroides indicus</name>
    <dbReference type="NCBI Taxonomy" id="1323422"/>
    <lineage>
        <taxon>Bacteria</taxon>
        <taxon>Pseudomonadati</taxon>
        <taxon>Bacteroidota</taxon>
        <taxon>Flavobacteriia</taxon>
        <taxon>Flavobacteriales</taxon>
        <taxon>Flavobacteriaceae</taxon>
        <taxon>Myroides</taxon>
    </lineage>
</organism>
<comment type="subcellular location">
    <subcellularLocation>
        <location evidence="1">Membrane</location>
        <topology evidence="1">Multi-pass membrane protein</topology>
    </subcellularLocation>
</comment>
<reference evidence="6 7" key="1">
    <citation type="submission" date="2019-03" db="EMBL/GenBank/DDBJ databases">
        <title>Genomic Encyclopedia of Archaeal and Bacterial Type Strains, Phase II (KMG-II): from individual species to whole genera.</title>
        <authorList>
            <person name="Goeker M."/>
        </authorList>
    </citation>
    <scope>NUCLEOTIDE SEQUENCE [LARGE SCALE GENOMIC DNA]</scope>
    <source>
        <strain evidence="6 7">DSM 28213</strain>
    </source>
</reference>
<evidence type="ECO:0000256" key="4">
    <source>
        <dbReference type="ARBA" id="ARBA00023136"/>
    </source>
</evidence>
<dbReference type="GO" id="GO:0009403">
    <property type="term" value="P:toxin biosynthetic process"/>
    <property type="evidence" value="ECO:0007669"/>
    <property type="project" value="InterPro"/>
</dbReference>
<sequence>MILDILVLIVLSYGIYKGASDGLFVSVASFLSLLIGTIGALKFSNVIKGFLYETVGWDSKFLPVLSFVIAFLITVFLVRLVAQFMTKVFQAVFLGFFNRLTGAVFYILIVALVICLILSLFDQINVNYFLIDQDTLMRSYSYRYYLIVSESVFPDFFKLIQDLFAKSAELIEIPQAEAV</sequence>
<dbReference type="PANTHER" id="PTHR37306:SF1">
    <property type="entry name" value="COLICIN V PRODUCTION PROTEIN"/>
    <property type="match status" value="1"/>
</dbReference>
<dbReference type="OrthoDB" id="1492026at2"/>
<dbReference type="GO" id="GO:0016020">
    <property type="term" value="C:membrane"/>
    <property type="evidence" value="ECO:0007669"/>
    <property type="project" value="UniProtKB-SubCell"/>
</dbReference>
<gene>
    <name evidence="6" type="ORF">C8P70_13221</name>
</gene>
<dbReference type="AlphaFoldDB" id="A0A4R7EMV3"/>
<dbReference type="RefSeq" id="WP_133713559.1">
    <property type="nucleotide sequence ID" value="NZ_SOAG01000032.1"/>
</dbReference>
<evidence type="ECO:0000256" key="2">
    <source>
        <dbReference type="ARBA" id="ARBA00022692"/>
    </source>
</evidence>
<accession>A0A4R7EMV3</accession>
<evidence type="ECO:0000256" key="1">
    <source>
        <dbReference type="ARBA" id="ARBA00004141"/>
    </source>
</evidence>
<keyword evidence="7" id="KW-1185">Reference proteome</keyword>
<evidence type="ECO:0000313" key="7">
    <source>
        <dbReference type="Proteomes" id="UP000295215"/>
    </source>
</evidence>
<keyword evidence="2 5" id="KW-0812">Transmembrane</keyword>
<feature type="transmembrane region" description="Helical" evidence="5">
    <location>
        <begin position="103"/>
        <end position="121"/>
    </location>
</feature>
<keyword evidence="3 5" id="KW-1133">Transmembrane helix</keyword>
<evidence type="ECO:0000256" key="5">
    <source>
        <dbReference type="SAM" id="Phobius"/>
    </source>
</evidence>
<keyword evidence="4 5" id="KW-0472">Membrane</keyword>
<feature type="transmembrane region" description="Helical" evidence="5">
    <location>
        <begin position="61"/>
        <end position="82"/>
    </location>
</feature>
<evidence type="ECO:0000256" key="3">
    <source>
        <dbReference type="ARBA" id="ARBA00022989"/>
    </source>
</evidence>
<dbReference type="Proteomes" id="UP000295215">
    <property type="component" value="Unassembled WGS sequence"/>
</dbReference>
<proteinExistence type="predicted"/>
<name>A0A4R7EMV3_9FLAO</name>
<dbReference type="InterPro" id="IPR003825">
    <property type="entry name" value="Colicin-V_CvpA"/>
</dbReference>
<comment type="caution">
    <text evidence="6">The sequence shown here is derived from an EMBL/GenBank/DDBJ whole genome shotgun (WGS) entry which is preliminary data.</text>
</comment>